<evidence type="ECO:0000256" key="7">
    <source>
        <dbReference type="SAM" id="MobiDB-lite"/>
    </source>
</evidence>
<dbReference type="RefSeq" id="WP_371755347.1">
    <property type="nucleotide sequence ID" value="NZ_JAYJLD010000030.1"/>
</dbReference>
<evidence type="ECO:0000256" key="4">
    <source>
        <dbReference type="ARBA" id="ARBA00035141"/>
    </source>
</evidence>
<keyword evidence="3 5" id="KW-0687">Ribonucleoprotein</keyword>
<comment type="function">
    <text evidence="5">Binds as a heterodimer with protein bS6 to the central domain of the 16S rRNA, where it helps stabilize the platform of the 30S subunit.</text>
</comment>
<keyword evidence="2 5" id="KW-0689">Ribosomal protein</keyword>
<keyword evidence="5" id="KW-0694">RNA-binding</keyword>
<dbReference type="Pfam" id="PF01084">
    <property type="entry name" value="Ribosomal_S18"/>
    <property type="match status" value="1"/>
</dbReference>
<evidence type="ECO:0000256" key="6">
    <source>
        <dbReference type="RuleBase" id="RU003910"/>
    </source>
</evidence>
<dbReference type="PANTHER" id="PTHR13479:SF40">
    <property type="entry name" value="SMALL RIBOSOMAL SUBUNIT PROTEIN BS18M"/>
    <property type="match status" value="1"/>
</dbReference>
<dbReference type="HAMAP" id="MF_00270">
    <property type="entry name" value="Ribosomal_bS18"/>
    <property type="match status" value="1"/>
</dbReference>
<keyword evidence="5" id="KW-0699">rRNA-binding</keyword>
<dbReference type="PROSITE" id="PS00057">
    <property type="entry name" value="RIBOSOMAL_S18"/>
    <property type="match status" value="1"/>
</dbReference>
<protein>
    <recommendedName>
        <fullName evidence="4 5">Small ribosomal subunit protein bS18</fullName>
    </recommendedName>
</protein>
<evidence type="ECO:0000256" key="1">
    <source>
        <dbReference type="ARBA" id="ARBA00005589"/>
    </source>
</evidence>
<comment type="subunit">
    <text evidence="5">Part of the 30S ribosomal subunit. Forms a tight heterodimer with protein bS6.</text>
</comment>
<accession>A0ABU5ZL25</accession>
<reference evidence="8" key="1">
    <citation type="submission" date="2023-12" db="EMBL/GenBank/DDBJ databases">
        <title>Fervidustalea candida gen. nov., sp. nov., a novel member of the family Paenibacillaceae isolated from a geothermal area.</title>
        <authorList>
            <person name="Li W.-J."/>
            <person name="Jiao J.-Y."/>
            <person name="Chen Y."/>
        </authorList>
    </citation>
    <scope>NUCLEOTIDE SEQUENCE</scope>
    <source>
        <strain evidence="8">SYSU GA230002</strain>
    </source>
</reference>
<comment type="similarity">
    <text evidence="1 5 6">Belongs to the bacterial ribosomal protein bS18 family.</text>
</comment>
<dbReference type="InterPro" id="IPR018275">
    <property type="entry name" value="Ribosomal_bS18_CS"/>
</dbReference>
<feature type="compositionally biased region" description="Basic and acidic residues" evidence="7">
    <location>
        <begin position="1"/>
        <end position="16"/>
    </location>
</feature>
<evidence type="ECO:0000256" key="3">
    <source>
        <dbReference type="ARBA" id="ARBA00023274"/>
    </source>
</evidence>
<evidence type="ECO:0000256" key="2">
    <source>
        <dbReference type="ARBA" id="ARBA00022980"/>
    </source>
</evidence>
<dbReference type="EMBL" id="JAYJLD010000030">
    <property type="protein sequence ID" value="MEB3103219.1"/>
    <property type="molecule type" value="Genomic_DNA"/>
</dbReference>
<comment type="caution">
    <text evidence="8">The sequence shown here is derived from an EMBL/GenBank/DDBJ whole genome shotgun (WGS) entry which is preliminary data.</text>
</comment>
<name>A0ABU5ZL25_9BACL</name>
<organism evidence="8 9">
    <name type="scientific">Ferviditalea candida</name>
    <dbReference type="NCBI Taxonomy" id="3108399"/>
    <lineage>
        <taxon>Bacteria</taxon>
        <taxon>Bacillati</taxon>
        <taxon>Bacillota</taxon>
        <taxon>Bacilli</taxon>
        <taxon>Bacillales</taxon>
        <taxon>Paenibacillaceae</taxon>
        <taxon>Ferviditalea</taxon>
    </lineage>
</organism>
<keyword evidence="9" id="KW-1185">Reference proteome</keyword>
<dbReference type="Proteomes" id="UP001310386">
    <property type="component" value="Unassembled WGS sequence"/>
</dbReference>
<dbReference type="SUPFAM" id="SSF46911">
    <property type="entry name" value="Ribosomal protein S18"/>
    <property type="match status" value="1"/>
</dbReference>
<dbReference type="Gene3D" id="4.10.640.10">
    <property type="entry name" value="Ribosomal protein S18"/>
    <property type="match status" value="1"/>
</dbReference>
<dbReference type="GO" id="GO:0005840">
    <property type="term" value="C:ribosome"/>
    <property type="evidence" value="ECO:0007669"/>
    <property type="project" value="UniProtKB-KW"/>
</dbReference>
<dbReference type="PANTHER" id="PTHR13479">
    <property type="entry name" value="30S RIBOSOMAL PROTEIN S18"/>
    <property type="match status" value="1"/>
</dbReference>
<evidence type="ECO:0000256" key="5">
    <source>
        <dbReference type="HAMAP-Rule" id="MF_00270"/>
    </source>
</evidence>
<evidence type="ECO:0000313" key="8">
    <source>
        <dbReference type="EMBL" id="MEB3103219.1"/>
    </source>
</evidence>
<feature type="compositionally biased region" description="Basic residues" evidence="7">
    <location>
        <begin position="17"/>
        <end position="26"/>
    </location>
</feature>
<sequence length="91" mass="10794">MSEPRRSSRDDNDSKRPPRRGRGKRRKVCYFTVNKITYIDYKNTDLLRKFISERGKILPRRVTGTSAKYQRMLTTAIKRARQIALLPYTTE</sequence>
<dbReference type="InterPro" id="IPR036870">
    <property type="entry name" value="Ribosomal_bS18_sf"/>
</dbReference>
<gene>
    <name evidence="5 8" type="primary">rpsR</name>
    <name evidence="8" type="ORF">VF724_16395</name>
</gene>
<dbReference type="PRINTS" id="PR00974">
    <property type="entry name" value="RIBOSOMALS18"/>
</dbReference>
<feature type="region of interest" description="Disordered" evidence="7">
    <location>
        <begin position="1"/>
        <end position="26"/>
    </location>
</feature>
<evidence type="ECO:0000313" key="9">
    <source>
        <dbReference type="Proteomes" id="UP001310386"/>
    </source>
</evidence>
<dbReference type="NCBIfam" id="TIGR00165">
    <property type="entry name" value="S18"/>
    <property type="match status" value="1"/>
</dbReference>
<proteinExistence type="inferred from homology"/>
<dbReference type="InterPro" id="IPR001648">
    <property type="entry name" value="Ribosomal_bS18"/>
</dbReference>